<evidence type="ECO:0000256" key="3">
    <source>
        <dbReference type="ARBA" id="ARBA00022801"/>
    </source>
</evidence>
<dbReference type="Gene3D" id="3.40.50.1000">
    <property type="entry name" value="HAD superfamily/HAD-like"/>
    <property type="match status" value="2"/>
</dbReference>
<dbReference type="EMBL" id="WJQU01000003">
    <property type="protein sequence ID" value="KAJ6638989.1"/>
    <property type="molecule type" value="Genomic_DNA"/>
</dbReference>
<dbReference type="SUPFAM" id="SSF56784">
    <property type="entry name" value="HAD-like"/>
    <property type="match status" value="1"/>
</dbReference>
<dbReference type="OrthoDB" id="10252832at2759"/>
<evidence type="ECO:0000256" key="2">
    <source>
        <dbReference type="ARBA" id="ARBA00022723"/>
    </source>
</evidence>
<dbReference type="GO" id="GO:0046037">
    <property type="term" value="P:GMP metabolic process"/>
    <property type="evidence" value="ECO:0007669"/>
    <property type="project" value="UniProtKB-ARBA"/>
</dbReference>
<organism evidence="6 7">
    <name type="scientific">Pseudolycoriella hygida</name>
    <dbReference type="NCBI Taxonomy" id="35572"/>
    <lineage>
        <taxon>Eukaryota</taxon>
        <taxon>Metazoa</taxon>
        <taxon>Ecdysozoa</taxon>
        <taxon>Arthropoda</taxon>
        <taxon>Hexapoda</taxon>
        <taxon>Insecta</taxon>
        <taxon>Pterygota</taxon>
        <taxon>Neoptera</taxon>
        <taxon>Endopterygota</taxon>
        <taxon>Diptera</taxon>
        <taxon>Nematocera</taxon>
        <taxon>Sciaroidea</taxon>
        <taxon>Sciaridae</taxon>
        <taxon>Pseudolycoriella</taxon>
    </lineage>
</organism>
<dbReference type="Proteomes" id="UP001151699">
    <property type="component" value="Chromosome X"/>
</dbReference>
<name>A0A9Q0MXD7_9DIPT</name>
<dbReference type="GO" id="GO:0008253">
    <property type="term" value="F:5'-nucleotidase activity"/>
    <property type="evidence" value="ECO:0007669"/>
    <property type="project" value="TreeGrafter"/>
</dbReference>
<reference evidence="6" key="1">
    <citation type="submission" date="2022-07" db="EMBL/GenBank/DDBJ databases">
        <authorList>
            <person name="Trinca V."/>
            <person name="Uliana J.V.C."/>
            <person name="Torres T.T."/>
            <person name="Ward R.J."/>
            <person name="Monesi N."/>
        </authorList>
    </citation>
    <scope>NUCLEOTIDE SEQUENCE</scope>
    <source>
        <strain evidence="6">HSMRA1968</strain>
        <tissue evidence="6">Whole embryos</tissue>
    </source>
</reference>
<dbReference type="FunFam" id="3.40.50.1000:FF:000021">
    <property type="entry name" value="NT5C2 isoform 1"/>
    <property type="match status" value="1"/>
</dbReference>
<keyword evidence="7" id="KW-1185">Reference proteome</keyword>
<gene>
    <name evidence="6" type="primary">NT5C2</name>
    <name evidence="6" type="ORF">Bhyg_11728</name>
</gene>
<feature type="region of interest" description="Disordered" evidence="5">
    <location>
        <begin position="818"/>
        <end position="850"/>
    </location>
</feature>
<keyword evidence="4" id="KW-0460">Magnesium</keyword>
<dbReference type="PANTHER" id="PTHR12103:SF15">
    <property type="entry name" value="CYTOSOLIC PURINE 5'-NUCLEOTIDASE"/>
    <property type="match status" value="1"/>
</dbReference>
<evidence type="ECO:0000313" key="7">
    <source>
        <dbReference type="Proteomes" id="UP001151699"/>
    </source>
</evidence>
<dbReference type="InterPro" id="IPR036412">
    <property type="entry name" value="HAD-like_sf"/>
</dbReference>
<keyword evidence="3" id="KW-0378">Hydrolase</keyword>
<keyword evidence="2" id="KW-0479">Metal-binding</keyword>
<evidence type="ECO:0000256" key="1">
    <source>
        <dbReference type="ARBA" id="ARBA00009589"/>
    </source>
</evidence>
<sequence length="850" mass="97495">MDHTIMHESSTPTSPTLSGEGFVKKYYRKAAHRLQNMISNFLLQYVYMYYANLLTVTNFSLQCVYIILLQFSVIELAFELFSNIIQRTGMFCAINKTKTNSTTTQLKVIEIVQNTVNERSFIVQIIDNNPKKMPEISRVSFEENTGIPAQGLVFPVDAFVNNELFLNIPRNNDSLSGHNRQQKLSECDFDSFHHMTLSDLAYGYKRESSHSRYTTYSNCAKSKIISVEHTKVMLLKDSDDTTGMPDSCSENVSSDLSAALNPINDNDVLLHKICSMPNSFNSSEILSSTSPFPTMNIIPENIVPYNVADRQLILRNSSHDTCYEDDLYIIEPKPAPHEIFVNRSLHLENIKFYGFDMDYTLAEYKSPQYETLGFDLVKERLVSMGYPKEILQFEYDPSFPVRGLWFDTMYGNLLKVDAYGNILICVHGFEFLKHSQVYEVYPNKFLQLDESRVYVLNTLFNLPETYLLACLVDFFTNSPEYIREKTGVRAGCLFMSFQSIFQDVRSAMDYVHIHGDLKAKTTQNLDEYVKKDPRLPMVLSRIRESGAKVFLLTNSEFNFTNQIMTYLMDFPHGAKPDEPHRHWTTYFDIIVVDARKPLFFGEGTILRQVDSATGALRVGTHMGPLEQGQVYSGGSCDVFTQLLGAKGKDVLYVGDHIFGDILKSKKIRGWRTFLIVPELVQELHVWTDKCQLFAELQNLDVSLGDMYKNLDSSTHEKPDISKLRTSIRDVTHKMDLAYGMMGSLFRSGSRQTFFSSQVVRYADLYAATFLNLIYYPFSYMFRAPAMLLPHESTVAHEQRFIMDAPMISRTRSRMALVPHTRPETPRSVTHNHDEDCSDEESDPTKVEEEE</sequence>
<dbReference type="InterPro" id="IPR008380">
    <property type="entry name" value="HAD-SF_hydro_IG_5-nucl"/>
</dbReference>
<accession>A0A9Q0MXD7</accession>
<evidence type="ECO:0000256" key="4">
    <source>
        <dbReference type="ARBA" id="ARBA00022842"/>
    </source>
</evidence>
<feature type="compositionally biased region" description="Basic and acidic residues" evidence="5">
    <location>
        <begin position="820"/>
        <end position="834"/>
    </location>
</feature>
<dbReference type="Pfam" id="PF05761">
    <property type="entry name" value="5_nucleotid"/>
    <property type="match status" value="1"/>
</dbReference>
<feature type="non-terminal residue" evidence="6">
    <location>
        <position position="1"/>
    </location>
</feature>
<proteinExistence type="inferred from homology"/>
<comment type="caution">
    <text evidence="6">The sequence shown here is derived from an EMBL/GenBank/DDBJ whole genome shotgun (WGS) entry which is preliminary data.</text>
</comment>
<dbReference type="PANTHER" id="PTHR12103">
    <property type="entry name" value="5'-NUCLEOTIDASE DOMAIN-CONTAINING"/>
    <property type="match status" value="1"/>
</dbReference>
<dbReference type="GO" id="GO:0046872">
    <property type="term" value="F:metal ion binding"/>
    <property type="evidence" value="ECO:0007669"/>
    <property type="project" value="UniProtKB-KW"/>
</dbReference>
<dbReference type="InterPro" id="IPR023214">
    <property type="entry name" value="HAD_sf"/>
</dbReference>
<dbReference type="NCBIfam" id="TIGR02244">
    <property type="entry name" value="HAD-IG-Ncltidse"/>
    <property type="match status" value="1"/>
</dbReference>
<protein>
    <submittedName>
        <fullName evidence="6">Cytosolic purine 5'-nucleotidase</fullName>
    </submittedName>
</protein>
<evidence type="ECO:0000313" key="6">
    <source>
        <dbReference type="EMBL" id="KAJ6638989.1"/>
    </source>
</evidence>
<comment type="similarity">
    <text evidence="1">Belongs to the 5'(3')-deoxyribonucleotidase family.</text>
</comment>
<dbReference type="CDD" id="cd07522">
    <property type="entry name" value="HAD_cN-II"/>
    <property type="match status" value="1"/>
</dbReference>
<dbReference type="AlphaFoldDB" id="A0A9Q0MXD7"/>
<evidence type="ECO:0000256" key="5">
    <source>
        <dbReference type="SAM" id="MobiDB-lite"/>
    </source>
</evidence>